<evidence type="ECO:0000313" key="3">
    <source>
        <dbReference type="Proteomes" id="UP000008068"/>
    </source>
</evidence>
<dbReference type="EMBL" id="GL380792">
    <property type="protein sequence ID" value="EGT31586.1"/>
    <property type="molecule type" value="Genomic_DNA"/>
</dbReference>
<dbReference type="InParanoid" id="G0PK21"/>
<feature type="transmembrane region" description="Helical" evidence="1">
    <location>
        <begin position="6"/>
        <end position="30"/>
    </location>
</feature>
<evidence type="ECO:0000256" key="1">
    <source>
        <dbReference type="SAM" id="Phobius"/>
    </source>
</evidence>
<dbReference type="Proteomes" id="UP000008068">
    <property type="component" value="Unassembled WGS sequence"/>
</dbReference>
<dbReference type="HOGENOM" id="CLU_3162615_0_0_1"/>
<keyword evidence="1" id="KW-0472">Membrane</keyword>
<dbReference type="AlphaFoldDB" id="G0PK21"/>
<name>G0PK21_CAEBE</name>
<reference evidence="3" key="1">
    <citation type="submission" date="2011-07" db="EMBL/GenBank/DDBJ databases">
        <authorList>
            <consortium name="Caenorhabditis brenneri Sequencing and Analysis Consortium"/>
            <person name="Wilson R.K."/>
        </authorList>
    </citation>
    <scope>NUCLEOTIDE SEQUENCE [LARGE SCALE GENOMIC DNA]</scope>
    <source>
        <strain evidence="3">PB2801</strain>
    </source>
</reference>
<organism evidence="3">
    <name type="scientific">Caenorhabditis brenneri</name>
    <name type="common">Nematode worm</name>
    <dbReference type="NCBI Taxonomy" id="135651"/>
    <lineage>
        <taxon>Eukaryota</taxon>
        <taxon>Metazoa</taxon>
        <taxon>Ecdysozoa</taxon>
        <taxon>Nematoda</taxon>
        <taxon>Chromadorea</taxon>
        <taxon>Rhabditida</taxon>
        <taxon>Rhabditina</taxon>
        <taxon>Rhabditomorpha</taxon>
        <taxon>Rhabditoidea</taxon>
        <taxon>Rhabditidae</taxon>
        <taxon>Peloderinae</taxon>
        <taxon>Caenorhabditis</taxon>
    </lineage>
</organism>
<sequence length="48" mass="5754">VKNETVVSFSLASSVVSNYLFSLFFLFFFLEKLFFYSENSETKFRVFF</sequence>
<evidence type="ECO:0000313" key="2">
    <source>
        <dbReference type="EMBL" id="EGT31586.1"/>
    </source>
</evidence>
<accession>G0PK21</accession>
<gene>
    <name evidence="2" type="ORF">CAEBREN_31921</name>
</gene>
<feature type="non-terminal residue" evidence="2">
    <location>
        <position position="1"/>
    </location>
</feature>
<keyword evidence="1" id="KW-0812">Transmembrane</keyword>
<proteinExistence type="predicted"/>
<keyword evidence="3" id="KW-1185">Reference proteome</keyword>
<protein>
    <submittedName>
        <fullName evidence="2">Uncharacterized protein</fullName>
    </submittedName>
</protein>
<keyword evidence="1" id="KW-1133">Transmembrane helix</keyword>